<comment type="caution">
    <text evidence="2">The sequence shown here is derived from an EMBL/GenBank/DDBJ whole genome shotgun (WGS) entry which is preliminary data.</text>
</comment>
<dbReference type="EMBL" id="CAWYQH010000035">
    <property type="protein sequence ID" value="CAK8676813.1"/>
    <property type="molecule type" value="Genomic_DNA"/>
</dbReference>
<sequence>MLRFVVCSLLLVCITSGKEELKTDEHERLGCWKDEPGHPAIAFIEGTSLLLDGDYKTRTVPLLKCSLLARLYKNQVFALQDGGKCAMSKNALKTFNKYGESTQCFSNGTGGPEANEVYKILEV</sequence>
<keyword evidence="1" id="KW-0732">Signal</keyword>
<evidence type="ECO:0000256" key="1">
    <source>
        <dbReference type="SAM" id="SignalP"/>
    </source>
</evidence>
<feature type="chain" id="PRO_5047278356" description="Secreted protein" evidence="1">
    <location>
        <begin position="18"/>
        <end position="123"/>
    </location>
</feature>
<keyword evidence="3" id="KW-1185">Reference proteome</keyword>
<feature type="signal peptide" evidence="1">
    <location>
        <begin position="1"/>
        <end position="17"/>
    </location>
</feature>
<gene>
    <name evidence="2" type="ORF">CVLEPA_LOCUS6248</name>
</gene>
<reference evidence="2 3" key="1">
    <citation type="submission" date="2024-02" db="EMBL/GenBank/DDBJ databases">
        <authorList>
            <person name="Daric V."/>
            <person name="Darras S."/>
        </authorList>
    </citation>
    <scope>NUCLEOTIDE SEQUENCE [LARGE SCALE GENOMIC DNA]</scope>
</reference>
<dbReference type="Proteomes" id="UP001642483">
    <property type="component" value="Unassembled WGS sequence"/>
</dbReference>
<name>A0ABP0FD86_CLALP</name>
<accession>A0ABP0FD86</accession>
<evidence type="ECO:0000313" key="3">
    <source>
        <dbReference type="Proteomes" id="UP001642483"/>
    </source>
</evidence>
<protein>
    <recommendedName>
        <fullName evidence="4">Secreted protein</fullName>
    </recommendedName>
</protein>
<evidence type="ECO:0008006" key="4">
    <source>
        <dbReference type="Google" id="ProtNLM"/>
    </source>
</evidence>
<evidence type="ECO:0000313" key="2">
    <source>
        <dbReference type="EMBL" id="CAK8676813.1"/>
    </source>
</evidence>
<proteinExistence type="predicted"/>
<organism evidence="2 3">
    <name type="scientific">Clavelina lepadiformis</name>
    <name type="common">Light-bulb sea squirt</name>
    <name type="synonym">Ascidia lepadiformis</name>
    <dbReference type="NCBI Taxonomy" id="159417"/>
    <lineage>
        <taxon>Eukaryota</taxon>
        <taxon>Metazoa</taxon>
        <taxon>Chordata</taxon>
        <taxon>Tunicata</taxon>
        <taxon>Ascidiacea</taxon>
        <taxon>Aplousobranchia</taxon>
        <taxon>Clavelinidae</taxon>
        <taxon>Clavelina</taxon>
    </lineage>
</organism>